<dbReference type="GO" id="GO:0005524">
    <property type="term" value="F:ATP binding"/>
    <property type="evidence" value="ECO:0007669"/>
    <property type="project" value="UniProtKB-KW"/>
</dbReference>
<dbReference type="EMBL" id="CP049934">
    <property type="protein sequence ID" value="QIM16597.1"/>
    <property type="molecule type" value="Genomic_DNA"/>
</dbReference>
<dbReference type="PANTHER" id="PTHR43272:SF33">
    <property type="entry name" value="AMP-BINDING DOMAIN-CONTAINING PROTEIN-RELATED"/>
    <property type="match status" value="1"/>
</dbReference>
<dbReference type="KEGG" id="lins:G7067_09530"/>
<protein>
    <submittedName>
        <fullName evidence="5">Long-chain fatty acid--CoA ligase</fullName>
    </submittedName>
</protein>
<evidence type="ECO:0000313" key="5">
    <source>
        <dbReference type="EMBL" id="QIM16597.1"/>
    </source>
</evidence>
<feature type="domain" description="AMP-dependent synthetase/ligase" evidence="4">
    <location>
        <begin position="51"/>
        <end position="159"/>
    </location>
</feature>
<keyword evidence="1" id="KW-0547">Nucleotide-binding</keyword>
<evidence type="ECO:0000256" key="2">
    <source>
        <dbReference type="ARBA" id="ARBA00022840"/>
    </source>
</evidence>
<sequence>MQSEHALSRSVCNVPHSDSKTSSRPLPKTHVSSPLLVDPEGLRNVTDLLADRVRKAPDHVCFEVREPGASPTGPWQPISTKEFANTVEGLAKGMMAAGFAPGDTAVIMAPTQYLWAVVDHAILFAGGIVVPVYDTATLPQLEMTLQDARPTFAFVDTHEHGQQLLESGRPKGALITHRNMAGLTVNTAAEYDYPFKDSGNTVLFLPLTHVLGRAVQLVCIASGMRVAHLSSTKDMVPALATVQPTFLMVVPRVLEKIIEAAASSTREKRLGWAWRMAHRTAVAWGRLAERGDGAMTSRPSLGLKLGHAIFDRIFYRRIRALLGGRLEHLLSGAATLRPDISLFFTGIGITVIEGYGLTETTAPLTGGRAGSLVAGTVGVPLPGNEVRIASDGEVEAKGIGVFTGYRRAEDNAEAFTHDGYFRTGDQGVLDDQGRLTLTGRLKDTIITSTGRTVAPNSWEEAVEAHPLVAYATMVGTDRPYLTALIVLDDEYTRLETPRGITRCEDPAITAEIAATITEANRRVSPTEQVQAQTLVQIRPSRMDDFQTPTLKLKRRELMRECAPLADEMYR</sequence>
<keyword evidence="5" id="KW-0436">Ligase</keyword>
<feature type="region of interest" description="Disordered" evidence="3">
    <location>
        <begin position="1"/>
        <end position="35"/>
    </location>
</feature>
<evidence type="ECO:0000256" key="3">
    <source>
        <dbReference type="SAM" id="MobiDB-lite"/>
    </source>
</evidence>
<organism evidence="5 6">
    <name type="scientific">Leucobacter insecticola</name>
    <dbReference type="NCBI Taxonomy" id="2714934"/>
    <lineage>
        <taxon>Bacteria</taxon>
        <taxon>Bacillati</taxon>
        <taxon>Actinomycetota</taxon>
        <taxon>Actinomycetes</taxon>
        <taxon>Micrococcales</taxon>
        <taxon>Microbacteriaceae</taxon>
        <taxon>Leucobacter</taxon>
    </lineage>
</organism>
<feature type="domain" description="AMP-dependent synthetase/ligase" evidence="4">
    <location>
        <begin position="168"/>
        <end position="405"/>
    </location>
</feature>
<accession>A0A6G8FJP6</accession>
<dbReference type="InterPro" id="IPR042099">
    <property type="entry name" value="ANL_N_sf"/>
</dbReference>
<dbReference type="GO" id="GO:0004467">
    <property type="term" value="F:long-chain fatty acid-CoA ligase activity"/>
    <property type="evidence" value="ECO:0007669"/>
    <property type="project" value="TreeGrafter"/>
</dbReference>
<gene>
    <name evidence="5" type="ORF">G7067_09530</name>
</gene>
<reference evidence="5 6" key="1">
    <citation type="submission" date="2020-03" db="EMBL/GenBank/DDBJ databases">
        <title>Leucobacter sp. nov., isolated from beetles.</title>
        <authorList>
            <person name="Hyun D.-W."/>
            <person name="Bae J.-W."/>
        </authorList>
    </citation>
    <scope>NUCLEOTIDE SEQUENCE [LARGE SCALE GENOMIC DNA]</scope>
    <source>
        <strain evidence="5 6">HDW9B</strain>
    </source>
</reference>
<dbReference type="AlphaFoldDB" id="A0A6G8FJP6"/>
<keyword evidence="6" id="KW-1185">Reference proteome</keyword>
<name>A0A6G8FJP6_9MICO</name>
<dbReference type="SUPFAM" id="SSF56801">
    <property type="entry name" value="Acetyl-CoA synthetase-like"/>
    <property type="match status" value="1"/>
</dbReference>
<dbReference type="Gene3D" id="3.40.50.12780">
    <property type="entry name" value="N-terminal domain of ligase-like"/>
    <property type="match status" value="2"/>
</dbReference>
<keyword evidence="2" id="KW-0067">ATP-binding</keyword>
<dbReference type="Pfam" id="PF23562">
    <property type="entry name" value="AMP-binding_C_3"/>
    <property type="match status" value="1"/>
</dbReference>
<evidence type="ECO:0000256" key="1">
    <source>
        <dbReference type="ARBA" id="ARBA00022741"/>
    </source>
</evidence>
<dbReference type="GO" id="GO:0016020">
    <property type="term" value="C:membrane"/>
    <property type="evidence" value="ECO:0007669"/>
    <property type="project" value="TreeGrafter"/>
</dbReference>
<dbReference type="InterPro" id="IPR000873">
    <property type="entry name" value="AMP-dep_synth/lig_dom"/>
</dbReference>
<evidence type="ECO:0000313" key="6">
    <source>
        <dbReference type="Proteomes" id="UP000501387"/>
    </source>
</evidence>
<dbReference type="Proteomes" id="UP000501387">
    <property type="component" value="Chromosome"/>
</dbReference>
<proteinExistence type="predicted"/>
<evidence type="ECO:0000259" key="4">
    <source>
        <dbReference type="Pfam" id="PF00501"/>
    </source>
</evidence>
<dbReference type="Pfam" id="PF00501">
    <property type="entry name" value="AMP-binding"/>
    <property type="match status" value="2"/>
</dbReference>
<dbReference type="PANTHER" id="PTHR43272">
    <property type="entry name" value="LONG-CHAIN-FATTY-ACID--COA LIGASE"/>
    <property type="match status" value="1"/>
</dbReference>